<evidence type="ECO:0000256" key="1">
    <source>
        <dbReference type="SAM" id="Phobius"/>
    </source>
</evidence>
<accession>A0A0F3Q0Y9</accession>
<keyword evidence="1" id="KW-0812">Transmembrane</keyword>
<dbReference type="AlphaFoldDB" id="A0A0F3Q0Y9"/>
<keyword evidence="1" id="KW-0472">Membrane</keyword>
<name>A0A0F3Q0Y9_ANAPH</name>
<dbReference type="Proteomes" id="UP000033722">
    <property type="component" value="Unassembled WGS sequence"/>
</dbReference>
<protein>
    <submittedName>
        <fullName evidence="2">Uncharacterized protein</fullName>
    </submittedName>
</protein>
<keyword evidence="1" id="KW-1133">Transmembrane helix</keyword>
<evidence type="ECO:0000313" key="2">
    <source>
        <dbReference type="EMBL" id="KJV85922.1"/>
    </source>
</evidence>
<gene>
    <name evidence="2" type="ORF">APHCRT_0831</name>
</gene>
<comment type="caution">
    <text evidence="2">The sequence shown here is derived from an EMBL/GenBank/DDBJ whole genome shotgun (WGS) entry which is preliminary data.</text>
</comment>
<evidence type="ECO:0000313" key="3">
    <source>
        <dbReference type="Proteomes" id="UP000033722"/>
    </source>
</evidence>
<dbReference type="EMBL" id="LAOD01000018">
    <property type="protein sequence ID" value="KJV85922.1"/>
    <property type="molecule type" value="Genomic_DNA"/>
</dbReference>
<sequence length="38" mass="4306">MAQKPGLLLDKKCVVMIKGFIYAYLSVPYCSLYAFAFL</sequence>
<proteinExistence type="predicted"/>
<organism evidence="2 3">
    <name type="scientific">Anaplasma phagocytophilum str. CRT53-1</name>
    <dbReference type="NCBI Taxonomy" id="1359157"/>
    <lineage>
        <taxon>Bacteria</taxon>
        <taxon>Pseudomonadati</taxon>
        <taxon>Pseudomonadota</taxon>
        <taxon>Alphaproteobacteria</taxon>
        <taxon>Rickettsiales</taxon>
        <taxon>Anaplasmataceae</taxon>
        <taxon>Anaplasma</taxon>
        <taxon>phagocytophilum group</taxon>
    </lineage>
</organism>
<feature type="transmembrane region" description="Helical" evidence="1">
    <location>
        <begin position="20"/>
        <end position="37"/>
    </location>
</feature>
<reference evidence="2 3" key="1">
    <citation type="submission" date="2015-01" db="EMBL/GenBank/DDBJ databases">
        <title>Genome Sequencing of Rickettsiales.</title>
        <authorList>
            <person name="Daugherty S.C."/>
            <person name="Su Q."/>
            <person name="Abolude K."/>
            <person name="Beier-Sexton M."/>
            <person name="Carlyon J.A."/>
            <person name="Carter R."/>
            <person name="Day N.P."/>
            <person name="Dumler S.J."/>
            <person name="Dyachenko V."/>
            <person name="Godinez A."/>
            <person name="Kurtti T.J."/>
            <person name="Lichay M."/>
            <person name="Mullins K.E."/>
            <person name="Ott S."/>
            <person name="Pappas-Brown V."/>
            <person name="Paris D.H."/>
            <person name="Patel P."/>
            <person name="Richards A.L."/>
            <person name="Sadzewicz L."/>
            <person name="Sears K."/>
            <person name="Seidman D."/>
            <person name="Sengamalay N."/>
            <person name="Stenos J."/>
            <person name="Tallon L.J."/>
            <person name="Vincent G."/>
            <person name="Fraser C.M."/>
            <person name="Munderloh U."/>
            <person name="Dunning-Hotopp J.C."/>
        </authorList>
    </citation>
    <scope>NUCLEOTIDE SEQUENCE [LARGE SCALE GENOMIC DNA]</scope>
    <source>
        <strain evidence="2 3">CRT53-1</strain>
    </source>
</reference>
<feature type="non-terminal residue" evidence="2">
    <location>
        <position position="38"/>
    </location>
</feature>